<dbReference type="InterPro" id="IPR005813">
    <property type="entry name" value="Ribosomal_bL20"/>
</dbReference>
<dbReference type="PANTHER" id="PTHR10986">
    <property type="entry name" value="39S RIBOSOMAL PROTEIN L20"/>
    <property type="match status" value="1"/>
</dbReference>
<evidence type="ECO:0000256" key="4">
    <source>
        <dbReference type="ARBA" id="ARBA00035172"/>
    </source>
</evidence>
<dbReference type="Gene3D" id="6.10.160.10">
    <property type="match status" value="1"/>
</dbReference>
<dbReference type="FunFam" id="1.10.1900.20:FF:000001">
    <property type="entry name" value="50S ribosomal protein L20"/>
    <property type="match status" value="1"/>
</dbReference>
<evidence type="ECO:0000256" key="3">
    <source>
        <dbReference type="ARBA" id="ARBA00023274"/>
    </source>
</evidence>
<proteinExistence type="inferred from homology"/>
<dbReference type="GO" id="GO:0006412">
    <property type="term" value="P:translation"/>
    <property type="evidence" value="ECO:0007669"/>
    <property type="project" value="InterPro"/>
</dbReference>
<keyword evidence="3 5" id="KW-0687">Ribonucleoprotein</keyword>
<comment type="caution">
    <text evidence="7">The sequence shown here is derived from an EMBL/GenBank/DDBJ whole genome shotgun (WGS) entry which is preliminary data.</text>
</comment>
<reference evidence="7 8" key="1">
    <citation type="submission" date="2017-09" db="EMBL/GenBank/DDBJ databases">
        <title>Depth-based differentiation of microbial function through sediment-hosted aquifers and enrichment of novel symbionts in the deep terrestrial subsurface.</title>
        <authorList>
            <person name="Probst A.J."/>
            <person name="Ladd B."/>
            <person name="Jarett J.K."/>
            <person name="Geller-Mcgrath D.E."/>
            <person name="Sieber C.M."/>
            <person name="Emerson J.B."/>
            <person name="Anantharaman K."/>
            <person name="Thomas B.C."/>
            <person name="Malmstrom R."/>
            <person name="Stieglmeier M."/>
            <person name="Klingl A."/>
            <person name="Woyke T."/>
            <person name="Ryan C.M."/>
            <person name="Banfield J.F."/>
        </authorList>
    </citation>
    <scope>NUCLEOTIDE SEQUENCE [LARGE SCALE GENOMIC DNA]</scope>
    <source>
        <strain evidence="7">CG23_combo_of_CG06-09_8_20_14_all_49_15</strain>
    </source>
</reference>
<dbReference type="NCBIfam" id="TIGR01032">
    <property type="entry name" value="rplT_bact"/>
    <property type="match status" value="1"/>
</dbReference>
<name>A0A2G9ZKA4_9BACT</name>
<dbReference type="Gene3D" id="1.10.1900.20">
    <property type="entry name" value="Ribosomal protein L20"/>
    <property type="match status" value="1"/>
</dbReference>
<keyword evidence="5 6" id="KW-0699">rRNA-binding</keyword>
<dbReference type="GO" id="GO:0019843">
    <property type="term" value="F:rRNA binding"/>
    <property type="evidence" value="ECO:0007669"/>
    <property type="project" value="UniProtKB-UniRule"/>
</dbReference>
<evidence type="ECO:0000256" key="5">
    <source>
        <dbReference type="HAMAP-Rule" id="MF_00382"/>
    </source>
</evidence>
<dbReference type="GO" id="GO:0003735">
    <property type="term" value="F:structural constituent of ribosome"/>
    <property type="evidence" value="ECO:0007669"/>
    <property type="project" value="InterPro"/>
</dbReference>
<keyword evidence="5 6" id="KW-0694">RNA-binding</keyword>
<organism evidence="7 8">
    <name type="scientific">Candidatus Falkowbacteria bacterium CG23_combo_of_CG06-09_8_20_14_all_49_15</name>
    <dbReference type="NCBI Taxonomy" id="1974572"/>
    <lineage>
        <taxon>Bacteria</taxon>
        <taxon>Candidatus Falkowiibacteriota</taxon>
    </lineage>
</organism>
<dbReference type="EMBL" id="PCSD01000083">
    <property type="protein sequence ID" value="PIP33606.1"/>
    <property type="molecule type" value="Genomic_DNA"/>
</dbReference>
<dbReference type="Proteomes" id="UP000230729">
    <property type="component" value="Unassembled WGS sequence"/>
</dbReference>
<gene>
    <name evidence="5 7" type="primary">rplT</name>
    <name evidence="7" type="ORF">COX22_03480</name>
</gene>
<dbReference type="InterPro" id="IPR035566">
    <property type="entry name" value="Ribosomal_protein_bL20_C"/>
</dbReference>
<dbReference type="GO" id="GO:0005840">
    <property type="term" value="C:ribosome"/>
    <property type="evidence" value="ECO:0007669"/>
    <property type="project" value="UniProtKB-KW"/>
</dbReference>
<dbReference type="GO" id="GO:1990904">
    <property type="term" value="C:ribonucleoprotein complex"/>
    <property type="evidence" value="ECO:0007669"/>
    <property type="project" value="UniProtKB-KW"/>
</dbReference>
<dbReference type="AlphaFoldDB" id="A0A2G9ZKA4"/>
<evidence type="ECO:0000256" key="1">
    <source>
        <dbReference type="ARBA" id="ARBA00007698"/>
    </source>
</evidence>
<evidence type="ECO:0000313" key="8">
    <source>
        <dbReference type="Proteomes" id="UP000230729"/>
    </source>
</evidence>
<comment type="similarity">
    <text evidence="1 5 6">Belongs to the bacterial ribosomal protein bL20 family.</text>
</comment>
<dbReference type="PRINTS" id="PR00062">
    <property type="entry name" value="RIBOSOMALL20"/>
</dbReference>
<accession>A0A2G9ZKA4</accession>
<evidence type="ECO:0000313" key="7">
    <source>
        <dbReference type="EMBL" id="PIP33606.1"/>
    </source>
</evidence>
<dbReference type="GO" id="GO:0000027">
    <property type="term" value="P:ribosomal large subunit assembly"/>
    <property type="evidence" value="ECO:0007669"/>
    <property type="project" value="UniProtKB-UniRule"/>
</dbReference>
<evidence type="ECO:0000256" key="2">
    <source>
        <dbReference type="ARBA" id="ARBA00022980"/>
    </source>
</evidence>
<evidence type="ECO:0000256" key="6">
    <source>
        <dbReference type="RuleBase" id="RU000560"/>
    </source>
</evidence>
<dbReference type="CDD" id="cd07026">
    <property type="entry name" value="Ribosomal_L20"/>
    <property type="match status" value="1"/>
</dbReference>
<keyword evidence="2 5" id="KW-0689">Ribosomal protein</keyword>
<dbReference type="HAMAP" id="MF_00382">
    <property type="entry name" value="Ribosomal_bL20"/>
    <property type="match status" value="1"/>
</dbReference>
<comment type="function">
    <text evidence="5 6">Binds directly to 23S ribosomal RNA and is necessary for the in vitro assembly process of the 50S ribosomal subunit. It is not involved in the protein synthesizing functions of that subunit.</text>
</comment>
<dbReference type="Pfam" id="PF00453">
    <property type="entry name" value="Ribosomal_L20"/>
    <property type="match status" value="1"/>
</dbReference>
<protein>
    <recommendedName>
        <fullName evidence="4 5">Large ribosomal subunit protein bL20</fullName>
    </recommendedName>
</protein>
<sequence>MPRVKRAVTHVKKRHKLREKAKGYRWGRKNQIKKAKEAVVKAGVHAYSDRRKKKRTARALWQIRINAFVRPLDLNYSRFLYLLKKNKISLDRKVLAELAIKQPAILSSLIKQLKK</sequence>
<dbReference type="SUPFAM" id="SSF74731">
    <property type="entry name" value="Ribosomal protein L20"/>
    <property type="match status" value="1"/>
</dbReference>